<dbReference type="Proteomes" id="UP001457282">
    <property type="component" value="Unassembled WGS sequence"/>
</dbReference>
<dbReference type="InterPro" id="IPR002328">
    <property type="entry name" value="ADH_Zn_CS"/>
</dbReference>
<evidence type="ECO:0000256" key="1">
    <source>
        <dbReference type="ARBA" id="ARBA00001947"/>
    </source>
</evidence>
<keyword evidence="4 8" id="KW-0862">Zinc</keyword>
<dbReference type="FunFam" id="3.40.50.720:FF:000003">
    <property type="entry name" value="S-(hydroxymethyl)glutathione dehydrogenase"/>
    <property type="match status" value="1"/>
</dbReference>
<dbReference type="InterPro" id="IPR036291">
    <property type="entry name" value="NAD(P)-bd_dom_sf"/>
</dbReference>
<evidence type="ECO:0000256" key="6">
    <source>
        <dbReference type="ARBA" id="ARBA00023027"/>
    </source>
</evidence>
<evidence type="ECO:0000313" key="11">
    <source>
        <dbReference type="Proteomes" id="UP001457282"/>
    </source>
</evidence>
<dbReference type="Gene3D" id="3.90.180.10">
    <property type="entry name" value="Medium-chain alcohol dehydrogenases, catalytic domain"/>
    <property type="match status" value="1"/>
</dbReference>
<dbReference type="PANTHER" id="PTHR43880">
    <property type="entry name" value="ALCOHOL DEHYDROGENASE"/>
    <property type="match status" value="1"/>
</dbReference>
<organism evidence="10 11">
    <name type="scientific">Rubus argutus</name>
    <name type="common">Southern blackberry</name>
    <dbReference type="NCBI Taxonomy" id="59490"/>
    <lineage>
        <taxon>Eukaryota</taxon>
        <taxon>Viridiplantae</taxon>
        <taxon>Streptophyta</taxon>
        <taxon>Embryophyta</taxon>
        <taxon>Tracheophyta</taxon>
        <taxon>Spermatophyta</taxon>
        <taxon>Magnoliopsida</taxon>
        <taxon>eudicotyledons</taxon>
        <taxon>Gunneridae</taxon>
        <taxon>Pentapetalae</taxon>
        <taxon>rosids</taxon>
        <taxon>fabids</taxon>
        <taxon>Rosales</taxon>
        <taxon>Rosaceae</taxon>
        <taxon>Rosoideae</taxon>
        <taxon>Rosoideae incertae sedis</taxon>
        <taxon>Rubus</taxon>
    </lineage>
</organism>
<dbReference type="GO" id="GO:0051903">
    <property type="term" value="F:S-(hydroxymethyl)glutathione dehydrogenase [NAD(P)+] activity"/>
    <property type="evidence" value="ECO:0007669"/>
    <property type="project" value="TreeGrafter"/>
</dbReference>
<comment type="subunit">
    <text evidence="2">Homodimer.</text>
</comment>
<sequence>MSESHSCASQVITCKAAVCWGVGECKVEEIKVEPPRKAEVRVKILYASLCHTDIVMSKGLPIPLFPRVLGHEGVGVIESVGEDVNAEDFKQGDVVIPTFVSECQECENCLSGKSNLCLKYPLTFNGLMLDGTSRMSTVKGQKMLYHLFSCSTWSEYMVANEAKIERGSTVAVIGLGAVGLGVIEGARMQGAARIIGIDNNDMKREKGIAFGMTDFINPDDHHSGHNRDHNKSVSQLIKDSTDGMGVDYCFECTGVAHFINESLEATKMGKGTAVVIGTSGSTSVQIDSLSLMSGRTLKGSMFGGLKAKTDLPILINKCMNKEIQLDELFTHEVPLVDINQALALVKQPDCVKVLIKI</sequence>
<keyword evidence="6" id="KW-0520">NAD</keyword>
<comment type="caution">
    <text evidence="10">The sequence shown here is derived from an EMBL/GenBank/DDBJ whole genome shotgun (WGS) entry which is preliminary data.</text>
</comment>
<name>A0AAW1W2H7_RUBAR</name>
<dbReference type="GO" id="GO:0046294">
    <property type="term" value="P:formaldehyde catabolic process"/>
    <property type="evidence" value="ECO:0007669"/>
    <property type="project" value="TreeGrafter"/>
</dbReference>
<comment type="cofactor">
    <cofactor evidence="1 8">
        <name>Zn(2+)</name>
        <dbReference type="ChEBI" id="CHEBI:29105"/>
    </cofactor>
</comment>
<dbReference type="SMART" id="SM00829">
    <property type="entry name" value="PKS_ER"/>
    <property type="match status" value="1"/>
</dbReference>
<dbReference type="AlphaFoldDB" id="A0AAW1W2H7"/>
<reference evidence="10 11" key="1">
    <citation type="journal article" date="2023" name="G3 (Bethesda)">
        <title>A chromosome-length genome assembly and annotation of blackberry (Rubus argutus, cv. 'Hillquist').</title>
        <authorList>
            <person name="Bruna T."/>
            <person name="Aryal R."/>
            <person name="Dudchenko O."/>
            <person name="Sargent D.J."/>
            <person name="Mead D."/>
            <person name="Buti M."/>
            <person name="Cavallini A."/>
            <person name="Hytonen T."/>
            <person name="Andres J."/>
            <person name="Pham M."/>
            <person name="Weisz D."/>
            <person name="Mascagni F."/>
            <person name="Usai G."/>
            <person name="Natali L."/>
            <person name="Bassil N."/>
            <person name="Fernandez G.E."/>
            <person name="Lomsadze A."/>
            <person name="Armour M."/>
            <person name="Olukolu B."/>
            <person name="Poorten T."/>
            <person name="Britton C."/>
            <person name="Davik J."/>
            <person name="Ashrafi H."/>
            <person name="Aiden E.L."/>
            <person name="Borodovsky M."/>
            <person name="Worthington M."/>
        </authorList>
    </citation>
    <scope>NUCLEOTIDE SEQUENCE [LARGE SCALE GENOMIC DNA]</scope>
    <source>
        <strain evidence="10">PI 553951</strain>
    </source>
</reference>
<dbReference type="Pfam" id="PF08240">
    <property type="entry name" value="ADH_N"/>
    <property type="match status" value="1"/>
</dbReference>
<gene>
    <name evidence="10" type="ORF">M0R45_038484</name>
</gene>
<evidence type="ECO:0000256" key="2">
    <source>
        <dbReference type="ARBA" id="ARBA00011738"/>
    </source>
</evidence>
<dbReference type="GO" id="GO:0008270">
    <property type="term" value="F:zinc ion binding"/>
    <property type="evidence" value="ECO:0007669"/>
    <property type="project" value="InterPro"/>
</dbReference>
<dbReference type="SUPFAM" id="SSF51735">
    <property type="entry name" value="NAD(P)-binding Rossmann-fold domains"/>
    <property type="match status" value="1"/>
</dbReference>
<dbReference type="Gene3D" id="3.40.50.720">
    <property type="entry name" value="NAD(P)-binding Rossmann-like Domain"/>
    <property type="match status" value="1"/>
</dbReference>
<evidence type="ECO:0000256" key="8">
    <source>
        <dbReference type="RuleBase" id="RU361277"/>
    </source>
</evidence>
<dbReference type="InterPro" id="IPR013149">
    <property type="entry name" value="ADH-like_C"/>
</dbReference>
<evidence type="ECO:0000256" key="3">
    <source>
        <dbReference type="ARBA" id="ARBA00022723"/>
    </source>
</evidence>
<proteinExistence type="inferred from homology"/>
<evidence type="ECO:0000256" key="7">
    <source>
        <dbReference type="ARBA" id="ARBA00060764"/>
    </source>
</evidence>
<evidence type="ECO:0000313" key="10">
    <source>
        <dbReference type="EMBL" id="KAK9914724.1"/>
    </source>
</evidence>
<dbReference type="EMBL" id="JBEDUW010000007">
    <property type="protein sequence ID" value="KAK9914724.1"/>
    <property type="molecule type" value="Genomic_DNA"/>
</dbReference>
<dbReference type="InterPro" id="IPR013154">
    <property type="entry name" value="ADH-like_N"/>
</dbReference>
<dbReference type="InterPro" id="IPR020843">
    <property type="entry name" value="ER"/>
</dbReference>
<evidence type="ECO:0000259" key="9">
    <source>
        <dbReference type="SMART" id="SM00829"/>
    </source>
</evidence>
<dbReference type="FunFam" id="3.90.180.10:FF:000067">
    <property type="entry name" value="alcohol dehydrogenase 1-like isoform X1"/>
    <property type="match status" value="1"/>
</dbReference>
<evidence type="ECO:0000256" key="4">
    <source>
        <dbReference type="ARBA" id="ARBA00022833"/>
    </source>
</evidence>
<dbReference type="InterPro" id="IPR011032">
    <property type="entry name" value="GroES-like_sf"/>
</dbReference>
<protein>
    <recommendedName>
        <fullName evidence="9">Enoyl reductase (ER) domain-containing protein</fullName>
    </recommendedName>
</protein>
<feature type="domain" description="Enoyl reductase (ER)" evidence="9">
    <location>
        <begin position="21"/>
        <end position="355"/>
    </location>
</feature>
<dbReference type="PANTHER" id="PTHR43880:SF38">
    <property type="entry name" value="ALCOHOL DEHYDROGENASE-RELATED"/>
    <property type="match status" value="1"/>
</dbReference>
<keyword evidence="11" id="KW-1185">Reference proteome</keyword>
<dbReference type="Pfam" id="PF00107">
    <property type="entry name" value="ADH_zinc_N"/>
    <property type="match status" value="1"/>
</dbReference>
<accession>A0AAW1W2H7</accession>
<comment type="similarity">
    <text evidence="7">Belongs to the zinc-containing alcohol dehydrogenase family. Class-IV subfamily.</text>
</comment>
<dbReference type="SUPFAM" id="SSF50129">
    <property type="entry name" value="GroES-like"/>
    <property type="match status" value="2"/>
</dbReference>
<keyword evidence="3 8" id="KW-0479">Metal-binding</keyword>
<evidence type="ECO:0000256" key="5">
    <source>
        <dbReference type="ARBA" id="ARBA00023002"/>
    </source>
</evidence>
<dbReference type="GO" id="GO:0005829">
    <property type="term" value="C:cytosol"/>
    <property type="evidence" value="ECO:0007669"/>
    <property type="project" value="TreeGrafter"/>
</dbReference>
<keyword evidence="5" id="KW-0560">Oxidoreductase</keyword>
<dbReference type="PROSITE" id="PS00059">
    <property type="entry name" value="ADH_ZINC"/>
    <property type="match status" value="1"/>
</dbReference>